<protein>
    <submittedName>
        <fullName evidence="2">Uncharacterized protein</fullName>
    </submittedName>
</protein>
<gene>
    <name evidence="2" type="ORF">KXQ929_LOCUS48658</name>
</gene>
<sequence length="83" mass="9817">ADAGKNVDNRGQKEPTNEELIKERDELAKTMIENENDTAGKAAYKYYKDNFVLAFKDTENEYVMNKQLVRMMQYAPDIREMFW</sequence>
<evidence type="ECO:0000313" key="2">
    <source>
        <dbReference type="EMBL" id="CAF4358200.1"/>
    </source>
</evidence>
<proteinExistence type="predicted"/>
<dbReference type="EMBL" id="CAJOBB010019423">
    <property type="protein sequence ID" value="CAF4358200.1"/>
    <property type="molecule type" value="Genomic_DNA"/>
</dbReference>
<dbReference type="Proteomes" id="UP000663868">
    <property type="component" value="Unassembled WGS sequence"/>
</dbReference>
<organism evidence="2 3">
    <name type="scientific">Adineta steineri</name>
    <dbReference type="NCBI Taxonomy" id="433720"/>
    <lineage>
        <taxon>Eukaryota</taxon>
        <taxon>Metazoa</taxon>
        <taxon>Spiralia</taxon>
        <taxon>Gnathifera</taxon>
        <taxon>Rotifera</taxon>
        <taxon>Eurotatoria</taxon>
        <taxon>Bdelloidea</taxon>
        <taxon>Adinetida</taxon>
        <taxon>Adinetidae</taxon>
        <taxon>Adineta</taxon>
    </lineage>
</organism>
<dbReference type="AlphaFoldDB" id="A0A820LJN2"/>
<name>A0A820LJN2_9BILA</name>
<accession>A0A820LJN2</accession>
<comment type="caution">
    <text evidence="2">The sequence shown here is derived from an EMBL/GenBank/DDBJ whole genome shotgun (WGS) entry which is preliminary data.</text>
</comment>
<reference evidence="2" key="1">
    <citation type="submission" date="2021-02" db="EMBL/GenBank/DDBJ databases">
        <authorList>
            <person name="Nowell W R."/>
        </authorList>
    </citation>
    <scope>NUCLEOTIDE SEQUENCE</scope>
</reference>
<evidence type="ECO:0000313" key="3">
    <source>
        <dbReference type="Proteomes" id="UP000663868"/>
    </source>
</evidence>
<feature type="non-terminal residue" evidence="2">
    <location>
        <position position="1"/>
    </location>
</feature>
<evidence type="ECO:0000256" key="1">
    <source>
        <dbReference type="SAM" id="MobiDB-lite"/>
    </source>
</evidence>
<feature type="region of interest" description="Disordered" evidence="1">
    <location>
        <begin position="1"/>
        <end position="22"/>
    </location>
</feature>